<gene>
    <name evidence="5" type="ORF">C7450_107171</name>
</gene>
<dbReference type="Pfam" id="PF13407">
    <property type="entry name" value="Peripla_BP_4"/>
    <property type="match status" value="1"/>
</dbReference>
<evidence type="ECO:0000259" key="4">
    <source>
        <dbReference type="PROSITE" id="PS50932"/>
    </source>
</evidence>
<dbReference type="InterPro" id="IPR025997">
    <property type="entry name" value="SBP_2_dom"/>
</dbReference>
<proteinExistence type="predicted"/>
<protein>
    <submittedName>
        <fullName evidence="5">LacI family transcriptional regulator</fullName>
    </submittedName>
</protein>
<dbReference type="PROSITE" id="PS00356">
    <property type="entry name" value="HTH_LACI_1"/>
    <property type="match status" value="1"/>
</dbReference>
<evidence type="ECO:0000256" key="1">
    <source>
        <dbReference type="ARBA" id="ARBA00023015"/>
    </source>
</evidence>
<dbReference type="PANTHER" id="PTHR30146">
    <property type="entry name" value="LACI-RELATED TRANSCRIPTIONAL REPRESSOR"/>
    <property type="match status" value="1"/>
</dbReference>
<dbReference type="InterPro" id="IPR010982">
    <property type="entry name" value="Lambda_DNA-bd_dom_sf"/>
</dbReference>
<dbReference type="SUPFAM" id="SSF47413">
    <property type="entry name" value="lambda repressor-like DNA-binding domains"/>
    <property type="match status" value="1"/>
</dbReference>
<evidence type="ECO:0000256" key="2">
    <source>
        <dbReference type="ARBA" id="ARBA00023125"/>
    </source>
</evidence>
<dbReference type="InterPro" id="IPR028082">
    <property type="entry name" value="Peripla_BP_I"/>
</dbReference>
<dbReference type="PROSITE" id="PS50932">
    <property type="entry name" value="HTH_LACI_2"/>
    <property type="match status" value="1"/>
</dbReference>
<dbReference type="OrthoDB" id="9805774at2"/>
<evidence type="ECO:0000313" key="6">
    <source>
        <dbReference type="Proteomes" id="UP000248021"/>
    </source>
</evidence>
<dbReference type="PANTHER" id="PTHR30146:SF152">
    <property type="entry name" value="TRANSCRIPTIONAL REGULATORY PROTEIN"/>
    <property type="match status" value="1"/>
</dbReference>
<dbReference type="SUPFAM" id="SSF53822">
    <property type="entry name" value="Periplasmic binding protein-like I"/>
    <property type="match status" value="1"/>
</dbReference>
<dbReference type="Gene3D" id="1.10.260.40">
    <property type="entry name" value="lambda repressor-like DNA-binding domains"/>
    <property type="match status" value="1"/>
</dbReference>
<dbReference type="Pfam" id="PF00356">
    <property type="entry name" value="LacI"/>
    <property type="match status" value="1"/>
</dbReference>
<dbReference type="GO" id="GO:0003700">
    <property type="term" value="F:DNA-binding transcription factor activity"/>
    <property type="evidence" value="ECO:0007669"/>
    <property type="project" value="TreeGrafter"/>
</dbReference>
<organism evidence="5 6">
    <name type="scientific">Chelatococcus asaccharovorans</name>
    <dbReference type="NCBI Taxonomy" id="28210"/>
    <lineage>
        <taxon>Bacteria</taxon>
        <taxon>Pseudomonadati</taxon>
        <taxon>Pseudomonadota</taxon>
        <taxon>Alphaproteobacteria</taxon>
        <taxon>Hyphomicrobiales</taxon>
        <taxon>Chelatococcaceae</taxon>
        <taxon>Chelatococcus</taxon>
    </lineage>
</organism>
<keyword evidence="2" id="KW-0238">DNA-binding</keyword>
<dbReference type="PRINTS" id="PR00036">
    <property type="entry name" value="HTHLACI"/>
</dbReference>
<keyword evidence="3" id="KW-0804">Transcription</keyword>
<comment type="caution">
    <text evidence="5">The sequence shown here is derived from an EMBL/GenBank/DDBJ whole genome shotgun (WGS) entry which is preliminary data.</text>
</comment>
<dbReference type="RefSeq" id="WP_110375753.1">
    <property type="nucleotide sequence ID" value="NZ_JAHBRY010000001.1"/>
</dbReference>
<dbReference type="SMART" id="SM00354">
    <property type="entry name" value="HTH_LACI"/>
    <property type="match status" value="1"/>
</dbReference>
<reference evidence="5 6" key="1">
    <citation type="submission" date="2018-05" db="EMBL/GenBank/DDBJ databases">
        <title>Genomic Encyclopedia of Type Strains, Phase IV (KMG-IV): sequencing the most valuable type-strain genomes for metagenomic binning, comparative biology and taxonomic classification.</title>
        <authorList>
            <person name="Goeker M."/>
        </authorList>
    </citation>
    <scope>NUCLEOTIDE SEQUENCE [LARGE SCALE GENOMIC DNA]</scope>
    <source>
        <strain evidence="5 6">DSM 6462</strain>
    </source>
</reference>
<dbReference type="InterPro" id="IPR000843">
    <property type="entry name" value="HTH_LacI"/>
</dbReference>
<keyword evidence="1" id="KW-0805">Transcription regulation</keyword>
<name>A0A2V3U4F2_9HYPH</name>
<dbReference type="EMBL" id="QJJK01000007">
    <property type="protein sequence ID" value="PXW57132.1"/>
    <property type="molecule type" value="Genomic_DNA"/>
</dbReference>
<feature type="domain" description="HTH lacI-type" evidence="4">
    <location>
        <begin position="8"/>
        <end position="62"/>
    </location>
</feature>
<dbReference type="GO" id="GO:0000976">
    <property type="term" value="F:transcription cis-regulatory region binding"/>
    <property type="evidence" value="ECO:0007669"/>
    <property type="project" value="TreeGrafter"/>
</dbReference>
<accession>A0A2V3U4F2</accession>
<dbReference type="Proteomes" id="UP000248021">
    <property type="component" value="Unassembled WGS sequence"/>
</dbReference>
<dbReference type="Gene3D" id="3.40.50.2300">
    <property type="match status" value="2"/>
</dbReference>
<keyword evidence="6" id="KW-1185">Reference proteome</keyword>
<evidence type="ECO:0000313" key="5">
    <source>
        <dbReference type="EMBL" id="PXW57132.1"/>
    </source>
</evidence>
<dbReference type="CDD" id="cd06307">
    <property type="entry name" value="PBP1_sugar_binding"/>
    <property type="match status" value="1"/>
</dbReference>
<dbReference type="CDD" id="cd01392">
    <property type="entry name" value="HTH_LacI"/>
    <property type="match status" value="1"/>
</dbReference>
<evidence type="ECO:0000256" key="3">
    <source>
        <dbReference type="ARBA" id="ARBA00023163"/>
    </source>
</evidence>
<sequence>MIVPVARVTLQDVAEEAGVSLATVDRVLNGRPGVRDRTVERVQSAIDRLGYRPDPLATRLARNETFRFCFIMPAGTNSFMRLLEEQIAATADWLAGQRAFIDVRRVDVFDPETLAQALEGLDTRYRGVAVVALDHPRVRGAIDDLVGRGVAVVTLVSDAPTSRRLRYVGIDNTAAGRTAGALMGRFASGRQGTIGVVAGSLALRDHAERLLGFFQVITGEFEGLRVLAAEEGRDDIALTQKVVEDIIERNPDLVGIYNAGAGLQGLATAARAAGRDQDLIIIGHELTGHSRRLLLHGVIDAIINQDPGHEARSAARVLLAHCSGEPIVAEQERIRIDIFLRDNLP</sequence>
<dbReference type="AlphaFoldDB" id="A0A2V3U4F2"/>